<evidence type="ECO:0000313" key="1">
    <source>
        <dbReference type="EMBL" id="KAK3271647.1"/>
    </source>
</evidence>
<dbReference type="Proteomes" id="UP001190700">
    <property type="component" value="Unassembled WGS sequence"/>
</dbReference>
<name>A0AAE0G5D2_9CHLO</name>
<gene>
    <name evidence="1" type="ORF">CYMTET_20017</name>
</gene>
<protein>
    <submittedName>
        <fullName evidence="1">Uncharacterized protein</fullName>
    </submittedName>
</protein>
<reference evidence="1 2" key="1">
    <citation type="journal article" date="2015" name="Genome Biol. Evol.">
        <title>Comparative Genomics of a Bacterivorous Green Alga Reveals Evolutionary Causalities and Consequences of Phago-Mixotrophic Mode of Nutrition.</title>
        <authorList>
            <person name="Burns J.A."/>
            <person name="Paasch A."/>
            <person name="Narechania A."/>
            <person name="Kim E."/>
        </authorList>
    </citation>
    <scope>NUCLEOTIDE SEQUENCE [LARGE SCALE GENOMIC DNA]</scope>
    <source>
        <strain evidence="1 2">PLY_AMNH</strain>
    </source>
</reference>
<dbReference type="AlphaFoldDB" id="A0AAE0G5D2"/>
<evidence type="ECO:0000313" key="2">
    <source>
        <dbReference type="Proteomes" id="UP001190700"/>
    </source>
</evidence>
<keyword evidence="2" id="KW-1185">Reference proteome</keyword>
<comment type="caution">
    <text evidence="1">The sequence shown here is derived from an EMBL/GenBank/DDBJ whole genome shotgun (WGS) entry which is preliminary data.</text>
</comment>
<proteinExistence type="predicted"/>
<sequence>MKLFPRRRSCDVYFVADYTDASTNVGEHSALSIFTRPCVCATLVSVTDLGALPLGELKDLVVTAIYVAWQQQQADQGGTAGAVLSAAVPTGDNENINDDMFNKSILAAARQIENSVKVYHAYMDCPYGGKKAPAGTSAASSA</sequence>
<dbReference type="EMBL" id="LGRX02009498">
    <property type="protein sequence ID" value="KAK3271647.1"/>
    <property type="molecule type" value="Genomic_DNA"/>
</dbReference>
<organism evidence="1 2">
    <name type="scientific">Cymbomonas tetramitiformis</name>
    <dbReference type="NCBI Taxonomy" id="36881"/>
    <lineage>
        <taxon>Eukaryota</taxon>
        <taxon>Viridiplantae</taxon>
        <taxon>Chlorophyta</taxon>
        <taxon>Pyramimonadophyceae</taxon>
        <taxon>Pyramimonadales</taxon>
        <taxon>Pyramimonadaceae</taxon>
        <taxon>Cymbomonas</taxon>
    </lineage>
</organism>
<accession>A0AAE0G5D2</accession>